<gene>
    <name evidence="4" type="ORF">V1633_11540</name>
</gene>
<dbReference type="Gene3D" id="2.40.260.10">
    <property type="entry name" value="Sortase"/>
    <property type="match status" value="1"/>
</dbReference>
<evidence type="ECO:0000256" key="1">
    <source>
        <dbReference type="ARBA" id="ARBA00022801"/>
    </source>
</evidence>
<dbReference type="InterPro" id="IPR023365">
    <property type="entry name" value="Sortase_dom-sf"/>
</dbReference>
<protein>
    <submittedName>
        <fullName evidence="4">Class F sortase</fullName>
    </submittedName>
</protein>
<dbReference type="Pfam" id="PF04203">
    <property type="entry name" value="Sortase"/>
    <property type="match status" value="1"/>
</dbReference>
<evidence type="ECO:0000313" key="5">
    <source>
        <dbReference type="Proteomes" id="UP001332243"/>
    </source>
</evidence>
<accession>A0ABU7RRK1</accession>
<dbReference type="InterPro" id="IPR042001">
    <property type="entry name" value="Sortase_F"/>
</dbReference>
<dbReference type="Proteomes" id="UP001332243">
    <property type="component" value="Unassembled WGS sequence"/>
</dbReference>
<keyword evidence="3" id="KW-0472">Membrane</keyword>
<reference evidence="4 5" key="1">
    <citation type="submission" date="2024-01" db="EMBL/GenBank/DDBJ databases">
        <title>Genome insights into Plantactinospora sonchi sp. nov.</title>
        <authorList>
            <person name="Wang L."/>
        </authorList>
    </citation>
    <scope>NUCLEOTIDE SEQUENCE [LARGE SCALE GENOMIC DNA]</scope>
    <source>
        <strain evidence="4 5">NEAU-QY2</strain>
    </source>
</reference>
<dbReference type="SUPFAM" id="SSF63817">
    <property type="entry name" value="Sortase"/>
    <property type="match status" value="1"/>
</dbReference>
<evidence type="ECO:0000313" key="4">
    <source>
        <dbReference type="EMBL" id="MEE6259117.1"/>
    </source>
</evidence>
<organism evidence="4 5">
    <name type="scientific">Plantactinospora sonchi</name>
    <dbReference type="NCBI Taxonomy" id="1544735"/>
    <lineage>
        <taxon>Bacteria</taxon>
        <taxon>Bacillati</taxon>
        <taxon>Actinomycetota</taxon>
        <taxon>Actinomycetes</taxon>
        <taxon>Micromonosporales</taxon>
        <taxon>Micromonosporaceae</taxon>
        <taxon>Plantactinospora</taxon>
    </lineage>
</organism>
<feature type="region of interest" description="Disordered" evidence="2">
    <location>
        <begin position="1"/>
        <end position="34"/>
    </location>
</feature>
<keyword evidence="3" id="KW-0812">Transmembrane</keyword>
<evidence type="ECO:0000256" key="2">
    <source>
        <dbReference type="SAM" id="MobiDB-lite"/>
    </source>
</evidence>
<comment type="caution">
    <text evidence="4">The sequence shown here is derived from an EMBL/GenBank/DDBJ whole genome shotgun (WGS) entry which is preliminary data.</text>
</comment>
<proteinExistence type="predicted"/>
<keyword evidence="5" id="KW-1185">Reference proteome</keyword>
<keyword evidence="3" id="KW-1133">Transmembrane helix</keyword>
<evidence type="ECO:0000256" key="3">
    <source>
        <dbReference type="SAM" id="Phobius"/>
    </source>
</evidence>
<feature type="compositionally biased region" description="Basic residues" evidence="2">
    <location>
        <begin position="1"/>
        <end position="18"/>
    </location>
</feature>
<sequence length="237" mass="25463">MSRTAAPRRPRLGGRRPAAHLLHPAARGGPAGRQRRSAVGPLAVLLVLIGVFATGAGLGRSADGPWWFLNSGSREPPREFPVLAPSRPVRLEIPSIGVEAPVHRVGLAGDGSIAVPDLDRHNEAGWYDRGPTPGQFGPAIIVGHADTRTGPSVFHDLGKLRAGARIEVVRQDRSVAIFEVNSVERFDKDALPVERVYGDYQRPWLRLITCGGRWVGGSTGYADNIVAFASLVDSRKP</sequence>
<dbReference type="EMBL" id="JAZGQK010000008">
    <property type="protein sequence ID" value="MEE6259117.1"/>
    <property type="molecule type" value="Genomic_DNA"/>
</dbReference>
<name>A0ABU7RRK1_9ACTN</name>
<dbReference type="NCBIfam" id="NF033748">
    <property type="entry name" value="class_F_sortase"/>
    <property type="match status" value="1"/>
</dbReference>
<dbReference type="InterPro" id="IPR005754">
    <property type="entry name" value="Sortase"/>
</dbReference>
<dbReference type="RefSeq" id="WP_331214246.1">
    <property type="nucleotide sequence ID" value="NZ_JAZGQK010000008.1"/>
</dbReference>
<keyword evidence="1" id="KW-0378">Hydrolase</keyword>
<dbReference type="CDD" id="cd05829">
    <property type="entry name" value="Sortase_F"/>
    <property type="match status" value="1"/>
</dbReference>
<feature type="transmembrane region" description="Helical" evidence="3">
    <location>
        <begin position="38"/>
        <end position="58"/>
    </location>
</feature>